<keyword evidence="5 11" id="KW-0812">Transmembrane</keyword>
<evidence type="ECO:0000256" key="12">
    <source>
        <dbReference type="RuleBase" id="RU000483"/>
    </source>
</evidence>
<dbReference type="GO" id="GO:0046933">
    <property type="term" value="F:proton-transporting ATP synthase activity, rotational mechanism"/>
    <property type="evidence" value="ECO:0007669"/>
    <property type="project" value="UniProtKB-UniRule"/>
</dbReference>
<dbReference type="InterPro" id="IPR045082">
    <property type="entry name" value="ATP_syn_F0_a_bact/chloroplast"/>
</dbReference>
<protein>
    <recommendedName>
        <fullName evidence="11 12">ATP synthase subunit a</fullName>
    </recommendedName>
    <alternativeName>
        <fullName evidence="11">ATP synthase F0 sector subunit a</fullName>
    </alternativeName>
    <alternativeName>
        <fullName evidence="11">F-ATPase subunit 6</fullName>
    </alternativeName>
</protein>
<keyword evidence="8 11" id="KW-0406">Ion transport</keyword>
<organism evidence="13 14">
    <name type="scientific">Paenibacillus curdlanolyticus YK9</name>
    <dbReference type="NCBI Taxonomy" id="717606"/>
    <lineage>
        <taxon>Bacteria</taxon>
        <taxon>Bacillati</taxon>
        <taxon>Bacillota</taxon>
        <taxon>Bacilli</taxon>
        <taxon>Bacillales</taxon>
        <taxon>Paenibacillaceae</taxon>
        <taxon>Paenibacillus</taxon>
    </lineage>
</organism>
<dbReference type="GO" id="GO:0005886">
    <property type="term" value="C:plasma membrane"/>
    <property type="evidence" value="ECO:0007669"/>
    <property type="project" value="UniProtKB-SubCell"/>
</dbReference>
<keyword evidence="4 11" id="KW-0138">CF(0)</keyword>
<dbReference type="InterPro" id="IPR023011">
    <property type="entry name" value="ATP_synth_F0_asu_AS"/>
</dbReference>
<keyword evidence="14" id="KW-1185">Reference proteome</keyword>
<comment type="function">
    <text evidence="11 12">Key component of the proton channel; it plays a direct role in the translocation of protons across the membrane.</text>
</comment>
<sequence length="252" mass="28150">MDHIFPVVHKWGIEFDLAAIFMIIVTSIIVLVLALVSVRGMSVDKPTKMQNFLEWVIEFVINIIGTTMDFKKGKPYLILGLSLIMYIFVGNMLGLPFGIATEVHHGATIFGMELDLGGESEAHVAWWKSPTADVAVTAALTVIVILLTHIEGMRRNTKHYFKHYFEPYVPFLPLNLIKEVSKPLSLALRLYGNIFAGEVMIGVIVSGLGWVGIIPLVVWQGFSVFVGAIQAFVFVMLTMVYMSQSIVHEEKH</sequence>
<evidence type="ECO:0000256" key="7">
    <source>
        <dbReference type="ARBA" id="ARBA00022989"/>
    </source>
</evidence>
<dbReference type="CDD" id="cd00310">
    <property type="entry name" value="ATP-synt_Fo_a_6"/>
    <property type="match status" value="1"/>
</dbReference>
<dbReference type="NCBIfam" id="TIGR01131">
    <property type="entry name" value="ATP_synt_6_or_A"/>
    <property type="match status" value="1"/>
</dbReference>
<keyword evidence="6 11" id="KW-0375">Hydrogen ion transport</keyword>
<dbReference type="STRING" id="717606.PaecuDRAFT_4095"/>
<dbReference type="InterPro" id="IPR035908">
    <property type="entry name" value="F0_ATP_A_sf"/>
</dbReference>
<dbReference type="Proteomes" id="UP000005387">
    <property type="component" value="Unassembled WGS sequence"/>
</dbReference>
<evidence type="ECO:0000256" key="3">
    <source>
        <dbReference type="ARBA" id="ARBA00022448"/>
    </source>
</evidence>
<dbReference type="GO" id="GO:0042777">
    <property type="term" value="P:proton motive force-driven plasma membrane ATP synthesis"/>
    <property type="evidence" value="ECO:0007669"/>
    <property type="project" value="TreeGrafter"/>
</dbReference>
<evidence type="ECO:0000256" key="6">
    <source>
        <dbReference type="ARBA" id="ARBA00022781"/>
    </source>
</evidence>
<proteinExistence type="inferred from homology"/>
<feature type="transmembrane region" description="Helical" evidence="11">
    <location>
        <begin position="219"/>
        <end position="242"/>
    </location>
</feature>
<feature type="transmembrane region" description="Helical" evidence="11">
    <location>
        <begin position="76"/>
        <end position="99"/>
    </location>
</feature>
<dbReference type="PANTHER" id="PTHR42823">
    <property type="entry name" value="ATP SYNTHASE SUBUNIT A, CHLOROPLASTIC"/>
    <property type="match status" value="1"/>
</dbReference>
<dbReference type="PRINTS" id="PR00123">
    <property type="entry name" value="ATPASEA"/>
</dbReference>
<dbReference type="EMBL" id="AEDD01000012">
    <property type="protein sequence ID" value="EFM09092.1"/>
    <property type="molecule type" value="Genomic_DNA"/>
</dbReference>
<evidence type="ECO:0000256" key="8">
    <source>
        <dbReference type="ARBA" id="ARBA00023065"/>
    </source>
</evidence>
<comment type="similarity">
    <text evidence="2 11 12">Belongs to the ATPase A chain family.</text>
</comment>
<evidence type="ECO:0000313" key="13">
    <source>
        <dbReference type="EMBL" id="EFM09092.1"/>
    </source>
</evidence>
<evidence type="ECO:0000256" key="5">
    <source>
        <dbReference type="ARBA" id="ARBA00022692"/>
    </source>
</evidence>
<dbReference type="Gene3D" id="1.20.120.220">
    <property type="entry name" value="ATP synthase, F0 complex, subunit A"/>
    <property type="match status" value="1"/>
</dbReference>
<evidence type="ECO:0000256" key="1">
    <source>
        <dbReference type="ARBA" id="ARBA00004141"/>
    </source>
</evidence>
<dbReference type="GO" id="GO:0045259">
    <property type="term" value="C:proton-transporting ATP synthase complex"/>
    <property type="evidence" value="ECO:0007669"/>
    <property type="project" value="UniProtKB-KW"/>
</dbReference>
<evidence type="ECO:0000256" key="4">
    <source>
        <dbReference type="ARBA" id="ARBA00022547"/>
    </source>
</evidence>
<dbReference type="HAMAP" id="MF_01393">
    <property type="entry name" value="ATP_synth_a_bact"/>
    <property type="match status" value="1"/>
</dbReference>
<gene>
    <name evidence="11" type="primary">atpB</name>
    <name evidence="13" type="ORF">PaecuDRAFT_4095</name>
</gene>
<accession>E0IEK4</accession>
<feature type="transmembrane region" description="Helical" evidence="11">
    <location>
        <begin position="190"/>
        <end position="213"/>
    </location>
</feature>
<comment type="subcellular location">
    <subcellularLocation>
        <location evidence="11 12">Cell membrane</location>
        <topology evidence="11 12">Multi-pass membrane protein</topology>
    </subcellularLocation>
    <subcellularLocation>
        <location evidence="1">Membrane</location>
        <topology evidence="1">Multi-pass membrane protein</topology>
    </subcellularLocation>
</comment>
<dbReference type="eggNOG" id="COG0356">
    <property type="taxonomic scope" value="Bacteria"/>
</dbReference>
<name>E0IEK4_9BACL</name>
<keyword evidence="7 11" id="KW-1133">Transmembrane helix</keyword>
<dbReference type="PANTHER" id="PTHR42823:SF3">
    <property type="entry name" value="ATP SYNTHASE SUBUNIT A, CHLOROPLASTIC"/>
    <property type="match status" value="1"/>
</dbReference>
<keyword evidence="9 11" id="KW-0472">Membrane</keyword>
<evidence type="ECO:0000256" key="9">
    <source>
        <dbReference type="ARBA" id="ARBA00023136"/>
    </source>
</evidence>
<evidence type="ECO:0000256" key="10">
    <source>
        <dbReference type="ARBA" id="ARBA00023310"/>
    </source>
</evidence>
<dbReference type="OrthoDB" id="9789241at2"/>
<keyword evidence="10 11" id="KW-0066">ATP synthesis</keyword>
<dbReference type="PROSITE" id="PS00449">
    <property type="entry name" value="ATPASE_A"/>
    <property type="match status" value="1"/>
</dbReference>
<reference evidence="13 14" key="1">
    <citation type="submission" date="2010-07" db="EMBL/GenBank/DDBJ databases">
        <title>The draft genome of Paenibacillus curdlanolyticus YK9.</title>
        <authorList>
            <consortium name="US DOE Joint Genome Institute (JGI-PGF)"/>
            <person name="Lucas S."/>
            <person name="Copeland A."/>
            <person name="Lapidus A."/>
            <person name="Cheng J.-F."/>
            <person name="Bruce D."/>
            <person name="Goodwin L."/>
            <person name="Pitluck S."/>
            <person name="Land M.L."/>
            <person name="Hauser L."/>
            <person name="Chang Y.-J."/>
            <person name="Jeffries C."/>
            <person name="Anderson I.J."/>
            <person name="Johnson E."/>
            <person name="Loganathan U."/>
            <person name="Mulhopadhyay B."/>
            <person name="Kyrpides N."/>
            <person name="Woyke T.J."/>
        </authorList>
    </citation>
    <scope>NUCLEOTIDE SEQUENCE [LARGE SCALE GENOMIC DNA]</scope>
    <source>
        <strain evidence="13 14">YK9</strain>
    </source>
</reference>
<dbReference type="Pfam" id="PF00119">
    <property type="entry name" value="ATP-synt_A"/>
    <property type="match status" value="1"/>
</dbReference>
<keyword evidence="3 11" id="KW-0813">Transport</keyword>
<dbReference type="SUPFAM" id="SSF81336">
    <property type="entry name" value="F1F0 ATP synthase subunit A"/>
    <property type="match status" value="1"/>
</dbReference>
<keyword evidence="11" id="KW-1003">Cell membrane</keyword>
<evidence type="ECO:0000256" key="11">
    <source>
        <dbReference type="HAMAP-Rule" id="MF_01393"/>
    </source>
</evidence>
<feature type="transmembrane region" description="Helical" evidence="11">
    <location>
        <begin position="17"/>
        <end position="38"/>
    </location>
</feature>
<dbReference type="RefSeq" id="WP_006040078.1">
    <property type="nucleotide sequence ID" value="NZ_AEDD01000012.1"/>
</dbReference>
<evidence type="ECO:0000256" key="2">
    <source>
        <dbReference type="ARBA" id="ARBA00006810"/>
    </source>
</evidence>
<feature type="transmembrane region" description="Helical" evidence="11">
    <location>
        <begin position="134"/>
        <end position="152"/>
    </location>
</feature>
<dbReference type="AlphaFoldDB" id="E0IEK4"/>
<dbReference type="InterPro" id="IPR000568">
    <property type="entry name" value="ATP_synth_F0_asu"/>
</dbReference>
<evidence type="ECO:0000313" key="14">
    <source>
        <dbReference type="Proteomes" id="UP000005387"/>
    </source>
</evidence>